<organism evidence="3 4">
    <name type="scientific">Nocardia terrae</name>
    <dbReference type="NCBI Taxonomy" id="2675851"/>
    <lineage>
        <taxon>Bacteria</taxon>
        <taxon>Bacillati</taxon>
        <taxon>Actinomycetota</taxon>
        <taxon>Actinomycetes</taxon>
        <taxon>Mycobacteriales</taxon>
        <taxon>Nocardiaceae</taxon>
        <taxon>Nocardia</taxon>
    </lineage>
</organism>
<name>A0A7K1V778_9NOCA</name>
<evidence type="ECO:0000256" key="1">
    <source>
        <dbReference type="SAM" id="MobiDB-lite"/>
    </source>
</evidence>
<dbReference type="Proteomes" id="UP000466794">
    <property type="component" value="Unassembled WGS sequence"/>
</dbReference>
<keyword evidence="2" id="KW-0812">Transmembrane</keyword>
<keyword evidence="2" id="KW-0472">Membrane</keyword>
<dbReference type="RefSeq" id="WP_157391859.1">
    <property type="nucleotide sequence ID" value="NZ_WRPP01000008.1"/>
</dbReference>
<evidence type="ECO:0000313" key="3">
    <source>
        <dbReference type="EMBL" id="MVU82302.1"/>
    </source>
</evidence>
<protein>
    <submittedName>
        <fullName evidence="3">Uncharacterized protein</fullName>
    </submittedName>
</protein>
<evidence type="ECO:0000256" key="2">
    <source>
        <dbReference type="SAM" id="Phobius"/>
    </source>
</evidence>
<keyword evidence="4" id="KW-1185">Reference proteome</keyword>
<dbReference type="AlphaFoldDB" id="A0A7K1V778"/>
<feature type="region of interest" description="Disordered" evidence="1">
    <location>
        <begin position="43"/>
        <end position="67"/>
    </location>
</feature>
<evidence type="ECO:0000313" key="4">
    <source>
        <dbReference type="Proteomes" id="UP000466794"/>
    </source>
</evidence>
<feature type="compositionally biased region" description="Basic residues" evidence="1">
    <location>
        <begin position="58"/>
        <end position="67"/>
    </location>
</feature>
<reference evidence="3 4" key="1">
    <citation type="submission" date="2019-12" db="EMBL/GenBank/DDBJ databases">
        <title>Nocardia sp. nov. ET3-3 isolated from soil.</title>
        <authorList>
            <person name="Kanchanasin P."/>
            <person name="Tanasupawat S."/>
            <person name="Yuki M."/>
            <person name="Kudo T."/>
        </authorList>
    </citation>
    <scope>NUCLEOTIDE SEQUENCE [LARGE SCALE GENOMIC DNA]</scope>
    <source>
        <strain evidence="3 4">ET3-3</strain>
    </source>
</reference>
<gene>
    <name evidence="3" type="ORF">GPX89_34335</name>
</gene>
<comment type="caution">
    <text evidence="3">The sequence shown here is derived from an EMBL/GenBank/DDBJ whole genome shotgun (WGS) entry which is preliminary data.</text>
</comment>
<sequence length="67" mass="7466">MPWDAWALLSIIALCITVILWSCWGFYTDSHSKSPTSLRLPLAGGGHLDVPRSTGHPTGRHRSRPRK</sequence>
<dbReference type="EMBL" id="WRPP01000008">
    <property type="protein sequence ID" value="MVU82302.1"/>
    <property type="molecule type" value="Genomic_DNA"/>
</dbReference>
<keyword evidence="2" id="KW-1133">Transmembrane helix</keyword>
<proteinExistence type="predicted"/>
<feature type="transmembrane region" description="Helical" evidence="2">
    <location>
        <begin position="6"/>
        <end position="27"/>
    </location>
</feature>
<accession>A0A7K1V778</accession>